<dbReference type="InterPro" id="IPR001279">
    <property type="entry name" value="Metallo-B-lactamas"/>
</dbReference>
<dbReference type="OrthoDB" id="9802248at2"/>
<protein>
    <submittedName>
        <fullName evidence="2">Glyoxylase, beta-lactamase superfamily II</fullName>
    </submittedName>
</protein>
<dbReference type="PANTHER" id="PTHR42951">
    <property type="entry name" value="METALLO-BETA-LACTAMASE DOMAIN-CONTAINING"/>
    <property type="match status" value="1"/>
</dbReference>
<keyword evidence="3" id="KW-1185">Reference proteome</keyword>
<dbReference type="PANTHER" id="PTHR42951:SF17">
    <property type="entry name" value="METALLO-BETA-LACTAMASE DOMAIN-CONTAINING PROTEIN"/>
    <property type="match status" value="1"/>
</dbReference>
<dbReference type="RefSeq" id="WP_097018931.1">
    <property type="nucleotide sequence ID" value="NZ_OBDZ01000026.1"/>
</dbReference>
<accession>A0A285HW65</accession>
<proteinExistence type="predicted"/>
<sequence length="225" mass="25117">MNNPIIRVKMGKSNSYLIQGEEGLILVDAGIPNKVTNLVKVLKKINKDILDINLIIATHVHYDHVGSLSKIKDKSGALVLVHSKEKDLLAAGSSGFPKGTIFFSKIISRLANKFLKESFEAVTPDIIVEKEFDLSEFGVKGKVIHTPGHTIGSISVIINEKHCICGDTLFNFLPQSIYPPFANNEELLIESWKKISNYRCERYYPGHGGEFDQIKFEKGLHRAIN</sequence>
<dbReference type="EMBL" id="OBDZ01000026">
    <property type="protein sequence ID" value="SNY39934.1"/>
    <property type="molecule type" value="Genomic_DNA"/>
</dbReference>
<feature type="domain" description="Metallo-beta-lactamase" evidence="1">
    <location>
        <begin position="12"/>
        <end position="207"/>
    </location>
</feature>
<reference evidence="3" key="1">
    <citation type="submission" date="2017-09" db="EMBL/GenBank/DDBJ databases">
        <authorList>
            <person name="Varghese N."/>
            <person name="Submissions S."/>
        </authorList>
    </citation>
    <scope>NUCLEOTIDE SEQUENCE [LARGE SCALE GENOMIC DNA]</scope>
    <source>
        <strain evidence="3">MSL47</strain>
    </source>
</reference>
<organism evidence="2 3">
    <name type="scientific">Orenia metallireducens</name>
    <dbReference type="NCBI Taxonomy" id="1413210"/>
    <lineage>
        <taxon>Bacteria</taxon>
        <taxon>Bacillati</taxon>
        <taxon>Bacillota</taxon>
        <taxon>Clostridia</taxon>
        <taxon>Halanaerobiales</taxon>
        <taxon>Halobacteroidaceae</taxon>
        <taxon>Orenia</taxon>
    </lineage>
</organism>
<dbReference type="InterPro" id="IPR050855">
    <property type="entry name" value="NDM-1-like"/>
</dbReference>
<name>A0A285HW65_9FIRM</name>
<evidence type="ECO:0000313" key="3">
    <source>
        <dbReference type="Proteomes" id="UP000219573"/>
    </source>
</evidence>
<dbReference type="Proteomes" id="UP000219573">
    <property type="component" value="Unassembled WGS sequence"/>
</dbReference>
<dbReference type="SMART" id="SM00849">
    <property type="entry name" value="Lactamase_B"/>
    <property type="match status" value="1"/>
</dbReference>
<dbReference type="AlphaFoldDB" id="A0A285HW65"/>
<gene>
    <name evidence="2" type="ORF">SAMN06265827_12620</name>
</gene>
<evidence type="ECO:0000313" key="2">
    <source>
        <dbReference type="EMBL" id="SNY39934.1"/>
    </source>
</evidence>
<evidence type="ECO:0000259" key="1">
    <source>
        <dbReference type="SMART" id="SM00849"/>
    </source>
</evidence>
<dbReference type="InterPro" id="IPR036866">
    <property type="entry name" value="RibonucZ/Hydroxyglut_hydro"/>
</dbReference>
<dbReference type="SUPFAM" id="SSF56281">
    <property type="entry name" value="Metallo-hydrolase/oxidoreductase"/>
    <property type="match status" value="1"/>
</dbReference>
<dbReference type="Gene3D" id="3.60.15.10">
    <property type="entry name" value="Ribonuclease Z/Hydroxyacylglutathione hydrolase-like"/>
    <property type="match status" value="1"/>
</dbReference>
<dbReference type="Pfam" id="PF00753">
    <property type="entry name" value="Lactamase_B"/>
    <property type="match status" value="1"/>
</dbReference>
<dbReference type="CDD" id="cd07721">
    <property type="entry name" value="yflN-like_MBL-fold"/>
    <property type="match status" value="1"/>
</dbReference>